<accession>A0A9K3EA67</accession>
<protein>
    <submittedName>
        <fullName evidence="1">Uncharacterized protein</fullName>
    </submittedName>
</protein>
<dbReference type="Proteomes" id="UP000215914">
    <property type="component" value="Unassembled WGS sequence"/>
</dbReference>
<gene>
    <name evidence="1" type="ORF">HanXRQr2_Chr14g0652461</name>
</gene>
<comment type="caution">
    <text evidence="1">The sequence shown here is derived from an EMBL/GenBank/DDBJ whole genome shotgun (WGS) entry which is preliminary data.</text>
</comment>
<reference evidence="1" key="2">
    <citation type="submission" date="2020-06" db="EMBL/GenBank/DDBJ databases">
        <title>Helianthus annuus Genome sequencing and assembly Release 2.</title>
        <authorList>
            <person name="Gouzy J."/>
            <person name="Langlade N."/>
            <person name="Munos S."/>
        </authorList>
    </citation>
    <scope>NUCLEOTIDE SEQUENCE</scope>
    <source>
        <tissue evidence="1">Leaves</tissue>
    </source>
</reference>
<sequence length="51" mass="5463">MAISMLSSSDVHTSSGSSKYRFIRLLRLNFSGCGSLLVTNIGDQIATSVKL</sequence>
<dbReference type="EMBL" id="MNCJ02000329">
    <property type="protein sequence ID" value="KAF5769803.1"/>
    <property type="molecule type" value="Genomic_DNA"/>
</dbReference>
<organism evidence="1 2">
    <name type="scientific">Helianthus annuus</name>
    <name type="common">Common sunflower</name>
    <dbReference type="NCBI Taxonomy" id="4232"/>
    <lineage>
        <taxon>Eukaryota</taxon>
        <taxon>Viridiplantae</taxon>
        <taxon>Streptophyta</taxon>
        <taxon>Embryophyta</taxon>
        <taxon>Tracheophyta</taxon>
        <taxon>Spermatophyta</taxon>
        <taxon>Magnoliopsida</taxon>
        <taxon>eudicotyledons</taxon>
        <taxon>Gunneridae</taxon>
        <taxon>Pentapetalae</taxon>
        <taxon>asterids</taxon>
        <taxon>campanulids</taxon>
        <taxon>Asterales</taxon>
        <taxon>Asteraceae</taxon>
        <taxon>Asteroideae</taxon>
        <taxon>Heliantheae alliance</taxon>
        <taxon>Heliantheae</taxon>
        <taxon>Helianthus</taxon>
    </lineage>
</organism>
<keyword evidence="2" id="KW-1185">Reference proteome</keyword>
<evidence type="ECO:0000313" key="2">
    <source>
        <dbReference type="Proteomes" id="UP000215914"/>
    </source>
</evidence>
<dbReference type="AlphaFoldDB" id="A0A9K3EA67"/>
<dbReference type="Gramene" id="mRNA:HanXRQr2_Chr14g0652461">
    <property type="protein sequence ID" value="CDS:HanXRQr2_Chr14g0652461.1"/>
    <property type="gene ID" value="HanXRQr2_Chr14g0652461"/>
</dbReference>
<proteinExistence type="predicted"/>
<reference evidence="1" key="1">
    <citation type="journal article" date="2017" name="Nature">
        <title>The sunflower genome provides insights into oil metabolism, flowering and Asterid evolution.</title>
        <authorList>
            <person name="Badouin H."/>
            <person name="Gouzy J."/>
            <person name="Grassa C.J."/>
            <person name="Murat F."/>
            <person name="Staton S.E."/>
            <person name="Cottret L."/>
            <person name="Lelandais-Briere C."/>
            <person name="Owens G.L."/>
            <person name="Carrere S."/>
            <person name="Mayjonade B."/>
            <person name="Legrand L."/>
            <person name="Gill N."/>
            <person name="Kane N.C."/>
            <person name="Bowers J.E."/>
            <person name="Hubner S."/>
            <person name="Bellec A."/>
            <person name="Berard A."/>
            <person name="Berges H."/>
            <person name="Blanchet N."/>
            <person name="Boniface M.C."/>
            <person name="Brunel D."/>
            <person name="Catrice O."/>
            <person name="Chaidir N."/>
            <person name="Claudel C."/>
            <person name="Donnadieu C."/>
            <person name="Faraut T."/>
            <person name="Fievet G."/>
            <person name="Helmstetter N."/>
            <person name="King M."/>
            <person name="Knapp S.J."/>
            <person name="Lai Z."/>
            <person name="Le Paslier M.C."/>
            <person name="Lippi Y."/>
            <person name="Lorenzon L."/>
            <person name="Mandel J.R."/>
            <person name="Marage G."/>
            <person name="Marchand G."/>
            <person name="Marquand E."/>
            <person name="Bret-Mestries E."/>
            <person name="Morien E."/>
            <person name="Nambeesan S."/>
            <person name="Nguyen T."/>
            <person name="Pegot-Espagnet P."/>
            <person name="Pouilly N."/>
            <person name="Raftis F."/>
            <person name="Sallet E."/>
            <person name="Schiex T."/>
            <person name="Thomas J."/>
            <person name="Vandecasteele C."/>
            <person name="Vares D."/>
            <person name="Vear F."/>
            <person name="Vautrin S."/>
            <person name="Crespi M."/>
            <person name="Mangin B."/>
            <person name="Burke J.M."/>
            <person name="Salse J."/>
            <person name="Munos S."/>
            <person name="Vincourt P."/>
            <person name="Rieseberg L.H."/>
            <person name="Langlade N.B."/>
        </authorList>
    </citation>
    <scope>NUCLEOTIDE SEQUENCE</scope>
    <source>
        <tissue evidence="1">Leaves</tissue>
    </source>
</reference>
<evidence type="ECO:0000313" key="1">
    <source>
        <dbReference type="EMBL" id="KAF5769803.1"/>
    </source>
</evidence>
<name>A0A9K3EA67_HELAN</name>